<sequence length="266" mass="30056">MTASTSHLKRWARTTESVLQRTLTAIGLSQSTARIAADSQAYWTSSHGKRWMANSHWREAPIFDDNDLWIRMGMQHLGMVERSAWAARSGRPWRRVVDWGCGGGANAAAFAPHTGELVGVDISAETVAECGRQVALVCDTPFRGVTVDVAEPETAMVDIGSCDVFLCLYVFELIPTPEYGVRLLHIARDLLTPGGLALIQIKYDDGRWLSRPRRREYRRELAGMTTYRIPAFWQLVERCGLTPVSIELVPRNELDERYAYFVIRKR</sequence>
<evidence type="ECO:0000313" key="1">
    <source>
        <dbReference type="EMBL" id="SFB56754.1"/>
    </source>
</evidence>
<dbReference type="GO" id="GO:0032259">
    <property type="term" value="P:methylation"/>
    <property type="evidence" value="ECO:0007669"/>
    <property type="project" value="UniProtKB-KW"/>
</dbReference>
<dbReference type="InterPro" id="IPR029063">
    <property type="entry name" value="SAM-dependent_MTases_sf"/>
</dbReference>
<name>A0A1I1C253_9PSEU</name>
<dbReference type="RefSeq" id="WP_091676949.1">
    <property type="nucleotide sequence ID" value="NZ_FOKG01000020.1"/>
</dbReference>
<protein>
    <submittedName>
        <fullName evidence="1">Methyltransferase domain-containing protein</fullName>
    </submittedName>
</protein>
<dbReference type="Gene3D" id="3.40.50.150">
    <property type="entry name" value="Vaccinia Virus protein VP39"/>
    <property type="match status" value="1"/>
</dbReference>
<accession>A0A1I1C253</accession>
<dbReference type="SUPFAM" id="SSF53335">
    <property type="entry name" value="S-adenosyl-L-methionine-dependent methyltransferases"/>
    <property type="match status" value="1"/>
</dbReference>
<keyword evidence="1" id="KW-0808">Transferase</keyword>
<dbReference type="OrthoDB" id="9804312at2"/>
<dbReference type="EMBL" id="FOKG01000020">
    <property type="protein sequence ID" value="SFB56754.1"/>
    <property type="molecule type" value="Genomic_DNA"/>
</dbReference>
<evidence type="ECO:0000313" key="2">
    <source>
        <dbReference type="Proteomes" id="UP000243799"/>
    </source>
</evidence>
<gene>
    <name evidence="1" type="ORF">SAMN05216266_12046</name>
</gene>
<dbReference type="Pfam" id="PF13489">
    <property type="entry name" value="Methyltransf_23"/>
    <property type="match status" value="1"/>
</dbReference>
<dbReference type="Proteomes" id="UP000243799">
    <property type="component" value="Unassembled WGS sequence"/>
</dbReference>
<dbReference type="PANTHER" id="PTHR43861">
    <property type="entry name" value="TRANS-ACONITATE 2-METHYLTRANSFERASE-RELATED"/>
    <property type="match status" value="1"/>
</dbReference>
<dbReference type="AlphaFoldDB" id="A0A1I1C253"/>
<dbReference type="GO" id="GO:0008168">
    <property type="term" value="F:methyltransferase activity"/>
    <property type="evidence" value="ECO:0007669"/>
    <property type="project" value="UniProtKB-KW"/>
</dbReference>
<keyword evidence="2" id="KW-1185">Reference proteome</keyword>
<reference evidence="2" key="1">
    <citation type="submission" date="2016-10" db="EMBL/GenBank/DDBJ databases">
        <authorList>
            <person name="Varghese N."/>
            <person name="Submissions S."/>
        </authorList>
    </citation>
    <scope>NUCLEOTIDE SEQUENCE [LARGE SCALE GENOMIC DNA]</scope>
    <source>
        <strain evidence="2">CGMCC 4.3568</strain>
    </source>
</reference>
<dbReference type="STRING" id="490629.SAMN05216266_12046"/>
<proteinExistence type="predicted"/>
<keyword evidence="1" id="KW-0489">Methyltransferase</keyword>
<organism evidence="1 2">
    <name type="scientific">Amycolatopsis marina</name>
    <dbReference type="NCBI Taxonomy" id="490629"/>
    <lineage>
        <taxon>Bacteria</taxon>
        <taxon>Bacillati</taxon>
        <taxon>Actinomycetota</taxon>
        <taxon>Actinomycetes</taxon>
        <taxon>Pseudonocardiales</taxon>
        <taxon>Pseudonocardiaceae</taxon>
        <taxon>Amycolatopsis</taxon>
    </lineage>
</organism>